<dbReference type="GO" id="GO:0004190">
    <property type="term" value="F:aspartic-type endopeptidase activity"/>
    <property type="evidence" value="ECO:0007669"/>
    <property type="project" value="UniProtKB-KW"/>
</dbReference>
<keyword evidence="2" id="KW-0645">Protease</keyword>
<reference evidence="8 9" key="1">
    <citation type="journal article" date="2021" name="Commun. Biol.">
        <title>The genome of Shorea leprosula (Dipterocarpaceae) highlights the ecological relevance of drought in aseasonal tropical rainforests.</title>
        <authorList>
            <person name="Ng K.K.S."/>
            <person name="Kobayashi M.J."/>
            <person name="Fawcett J.A."/>
            <person name="Hatakeyama M."/>
            <person name="Paape T."/>
            <person name="Ng C.H."/>
            <person name="Ang C.C."/>
            <person name="Tnah L.H."/>
            <person name="Lee C.T."/>
            <person name="Nishiyama T."/>
            <person name="Sese J."/>
            <person name="O'Brien M.J."/>
            <person name="Copetti D."/>
            <person name="Mohd Noor M.I."/>
            <person name="Ong R.C."/>
            <person name="Putra M."/>
            <person name="Sireger I.Z."/>
            <person name="Indrioko S."/>
            <person name="Kosugi Y."/>
            <person name="Izuno A."/>
            <person name="Isagi Y."/>
            <person name="Lee S.L."/>
            <person name="Shimizu K.K."/>
        </authorList>
    </citation>
    <scope>NUCLEOTIDE SEQUENCE [LARGE SCALE GENOMIC DNA]</scope>
    <source>
        <strain evidence="8">214</strain>
    </source>
</reference>
<dbReference type="Pfam" id="PF14541">
    <property type="entry name" value="TAXi_C"/>
    <property type="match status" value="1"/>
</dbReference>
<name>A0AAV5HLF4_9ROSI</name>
<keyword evidence="3" id="KW-0064">Aspartyl protease</keyword>
<evidence type="ECO:0000259" key="7">
    <source>
        <dbReference type="PROSITE" id="PS51767"/>
    </source>
</evidence>
<dbReference type="InterPro" id="IPR032861">
    <property type="entry name" value="TAXi_N"/>
</dbReference>
<feature type="domain" description="Peptidase A1" evidence="7">
    <location>
        <begin position="60"/>
        <end position="398"/>
    </location>
</feature>
<evidence type="ECO:0000256" key="3">
    <source>
        <dbReference type="ARBA" id="ARBA00022750"/>
    </source>
</evidence>
<comment type="caution">
    <text evidence="8">The sequence shown here is derived from an EMBL/GenBank/DDBJ whole genome shotgun (WGS) entry which is preliminary data.</text>
</comment>
<dbReference type="InterPro" id="IPR001461">
    <property type="entry name" value="Aspartic_peptidase_A1"/>
</dbReference>
<dbReference type="PROSITE" id="PS00141">
    <property type="entry name" value="ASP_PROTEASE"/>
    <property type="match status" value="1"/>
</dbReference>
<comment type="similarity">
    <text evidence="1">Belongs to the peptidase A1 family.</text>
</comment>
<sequence>MGDNKIIGKVPFMMVLFFLVLSCFPATVQPSINTAVQLMAGFGPSIVLPLTGNVYPRGYFELSLRIGNPPKSFTFEIDTGSDLTWVQCDADCEGCSLPKHELYKPGKAYVPFDDPLCAEIGNPGSDDPKKICSFNVTYVDGSTSGYLVRDIFTLRPDKGSTSGSSTLTFGCGNKIQSYTGEPLETAGILGLSKSVVSIPSQLRAVRETQNVIGHCLSGKSGGFLFIGNDPVPSSGVTWVPMLKKKQYYASGPADLFFDGTDIKLSHVLFDSGSTYTLFPSTIYGAILSLLSKDLIGKKLVQVPFEQDGTLPVCWRGIEPFKSQSDVKRYFKTFTLRFTKDAGLQLPPETYLVISEHGNACLGILNGTVYGVEYNLLGAISMLDKMLIYDNEKGRIGWTSGDCFPPISRTEPFSAML</sequence>
<accession>A0AAV5HLF4</accession>
<dbReference type="FunFam" id="2.40.70.10:FF:000015">
    <property type="entry name" value="Aspartyl protease family protein"/>
    <property type="match status" value="1"/>
</dbReference>
<protein>
    <recommendedName>
        <fullName evidence="7">Peptidase A1 domain-containing protein</fullName>
    </recommendedName>
</protein>
<keyword evidence="4" id="KW-0378">Hydrolase</keyword>
<feature type="active site" evidence="5">
    <location>
        <position position="78"/>
    </location>
</feature>
<dbReference type="PANTHER" id="PTHR13683">
    <property type="entry name" value="ASPARTYL PROTEASES"/>
    <property type="match status" value="1"/>
</dbReference>
<dbReference type="Pfam" id="PF14543">
    <property type="entry name" value="TAXi_N"/>
    <property type="match status" value="1"/>
</dbReference>
<evidence type="ECO:0000256" key="2">
    <source>
        <dbReference type="ARBA" id="ARBA00022670"/>
    </source>
</evidence>
<dbReference type="Gene3D" id="2.40.70.10">
    <property type="entry name" value="Acid Proteases"/>
    <property type="match status" value="2"/>
</dbReference>
<dbReference type="InterPro" id="IPR032799">
    <property type="entry name" value="TAXi_C"/>
</dbReference>
<dbReference type="Proteomes" id="UP001054252">
    <property type="component" value="Unassembled WGS sequence"/>
</dbReference>
<evidence type="ECO:0000256" key="5">
    <source>
        <dbReference type="PIRSR" id="PIRSR601461-1"/>
    </source>
</evidence>
<keyword evidence="9" id="KW-1185">Reference proteome</keyword>
<evidence type="ECO:0000256" key="4">
    <source>
        <dbReference type="ARBA" id="ARBA00022801"/>
    </source>
</evidence>
<evidence type="ECO:0000313" key="9">
    <source>
        <dbReference type="Proteomes" id="UP001054252"/>
    </source>
</evidence>
<dbReference type="SUPFAM" id="SSF50630">
    <property type="entry name" value="Acid proteases"/>
    <property type="match status" value="1"/>
</dbReference>
<organism evidence="8 9">
    <name type="scientific">Rubroshorea leprosula</name>
    <dbReference type="NCBI Taxonomy" id="152421"/>
    <lineage>
        <taxon>Eukaryota</taxon>
        <taxon>Viridiplantae</taxon>
        <taxon>Streptophyta</taxon>
        <taxon>Embryophyta</taxon>
        <taxon>Tracheophyta</taxon>
        <taxon>Spermatophyta</taxon>
        <taxon>Magnoliopsida</taxon>
        <taxon>eudicotyledons</taxon>
        <taxon>Gunneridae</taxon>
        <taxon>Pentapetalae</taxon>
        <taxon>rosids</taxon>
        <taxon>malvids</taxon>
        <taxon>Malvales</taxon>
        <taxon>Dipterocarpaceae</taxon>
        <taxon>Rubroshorea</taxon>
    </lineage>
</organism>
<dbReference type="PROSITE" id="PS51767">
    <property type="entry name" value="PEPTIDASE_A1"/>
    <property type="match status" value="1"/>
</dbReference>
<evidence type="ECO:0000313" key="8">
    <source>
        <dbReference type="EMBL" id="GKU87615.1"/>
    </source>
</evidence>
<dbReference type="EMBL" id="BPVZ01000002">
    <property type="protein sequence ID" value="GKU87615.1"/>
    <property type="molecule type" value="Genomic_DNA"/>
</dbReference>
<dbReference type="InterPro" id="IPR033121">
    <property type="entry name" value="PEPTIDASE_A1"/>
</dbReference>
<dbReference type="InterPro" id="IPR001969">
    <property type="entry name" value="Aspartic_peptidase_AS"/>
</dbReference>
<keyword evidence="6" id="KW-0732">Signal</keyword>
<dbReference type="PROSITE" id="PS51257">
    <property type="entry name" value="PROKAR_LIPOPROTEIN"/>
    <property type="match status" value="1"/>
</dbReference>
<gene>
    <name evidence="8" type="ORF">SLEP1_g1984</name>
</gene>
<dbReference type="GO" id="GO:0006508">
    <property type="term" value="P:proteolysis"/>
    <property type="evidence" value="ECO:0007669"/>
    <property type="project" value="UniProtKB-KW"/>
</dbReference>
<proteinExistence type="inferred from homology"/>
<dbReference type="AlphaFoldDB" id="A0AAV5HLF4"/>
<feature type="active site" evidence="5">
    <location>
        <position position="270"/>
    </location>
</feature>
<feature type="signal peptide" evidence="6">
    <location>
        <begin position="1"/>
        <end position="30"/>
    </location>
</feature>
<dbReference type="InterPro" id="IPR021109">
    <property type="entry name" value="Peptidase_aspartic_dom_sf"/>
</dbReference>
<evidence type="ECO:0000256" key="6">
    <source>
        <dbReference type="SAM" id="SignalP"/>
    </source>
</evidence>
<evidence type="ECO:0000256" key="1">
    <source>
        <dbReference type="ARBA" id="ARBA00007447"/>
    </source>
</evidence>
<dbReference type="PANTHER" id="PTHR13683:SF872">
    <property type="entry name" value="ASPARTIC PROTEINASE ASP1-LIKE ISOFORM X1"/>
    <property type="match status" value="1"/>
</dbReference>
<feature type="chain" id="PRO_5043831556" description="Peptidase A1 domain-containing protein" evidence="6">
    <location>
        <begin position="31"/>
        <end position="416"/>
    </location>
</feature>